<accession>A0A1M5BPL9</accession>
<dbReference type="PROSITE" id="PS50995">
    <property type="entry name" value="HTH_MARR_2"/>
    <property type="match status" value="1"/>
</dbReference>
<evidence type="ECO:0000256" key="3">
    <source>
        <dbReference type="ARBA" id="ARBA00023163"/>
    </source>
</evidence>
<evidence type="ECO:0000256" key="1">
    <source>
        <dbReference type="ARBA" id="ARBA00023015"/>
    </source>
</evidence>
<dbReference type="Pfam" id="PF01047">
    <property type="entry name" value="MarR"/>
    <property type="match status" value="1"/>
</dbReference>
<dbReference type="InterPro" id="IPR000835">
    <property type="entry name" value="HTH_MarR-typ"/>
</dbReference>
<dbReference type="SMART" id="SM00347">
    <property type="entry name" value="HTH_MARR"/>
    <property type="match status" value="1"/>
</dbReference>
<dbReference type="InterPro" id="IPR036390">
    <property type="entry name" value="WH_DNA-bd_sf"/>
</dbReference>
<evidence type="ECO:0000256" key="2">
    <source>
        <dbReference type="ARBA" id="ARBA00023125"/>
    </source>
</evidence>
<dbReference type="InterPro" id="IPR036388">
    <property type="entry name" value="WH-like_DNA-bd_sf"/>
</dbReference>
<dbReference type="Gene3D" id="1.10.10.10">
    <property type="entry name" value="Winged helix-like DNA-binding domain superfamily/Winged helix DNA-binding domain"/>
    <property type="match status" value="1"/>
</dbReference>
<reference evidence="6" key="1">
    <citation type="submission" date="2016-11" db="EMBL/GenBank/DDBJ databases">
        <authorList>
            <person name="Varghese N."/>
            <person name="Submissions S."/>
        </authorList>
    </citation>
    <scope>NUCLEOTIDE SEQUENCE [LARGE SCALE GENOMIC DNA]</scope>
    <source>
        <strain evidence="6">DSM 27370</strain>
    </source>
</reference>
<evidence type="ECO:0000313" key="5">
    <source>
        <dbReference type="EMBL" id="SHF44439.1"/>
    </source>
</evidence>
<dbReference type="PANTHER" id="PTHR33164">
    <property type="entry name" value="TRANSCRIPTIONAL REGULATOR, MARR FAMILY"/>
    <property type="match status" value="1"/>
</dbReference>
<keyword evidence="3" id="KW-0804">Transcription</keyword>
<dbReference type="AlphaFoldDB" id="A0A1M5BPL9"/>
<protein>
    <submittedName>
        <fullName evidence="5">DNA-binding transcriptional regulator, MarR family</fullName>
    </submittedName>
</protein>
<dbReference type="EMBL" id="FQUC01000006">
    <property type="protein sequence ID" value="SHF44439.1"/>
    <property type="molecule type" value="Genomic_DNA"/>
</dbReference>
<evidence type="ECO:0000313" key="6">
    <source>
        <dbReference type="Proteomes" id="UP000184480"/>
    </source>
</evidence>
<dbReference type="GO" id="GO:0006950">
    <property type="term" value="P:response to stress"/>
    <property type="evidence" value="ECO:0007669"/>
    <property type="project" value="TreeGrafter"/>
</dbReference>
<name>A0A1M5BPL9_9BACT</name>
<dbReference type="Proteomes" id="UP000184480">
    <property type="component" value="Unassembled WGS sequence"/>
</dbReference>
<feature type="domain" description="HTH marR-type" evidence="4">
    <location>
        <begin position="8"/>
        <end position="145"/>
    </location>
</feature>
<proteinExistence type="predicted"/>
<dbReference type="PANTHER" id="PTHR33164:SF64">
    <property type="entry name" value="TRANSCRIPTIONAL REGULATOR SLYA"/>
    <property type="match status" value="1"/>
</dbReference>
<evidence type="ECO:0000259" key="4">
    <source>
        <dbReference type="PROSITE" id="PS50995"/>
    </source>
</evidence>
<dbReference type="SUPFAM" id="SSF46785">
    <property type="entry name" value="Winged helix' DNA-binding domain"/>
    <property type="match status" value="1"/>
</dbReference>
<sequence>MQMIKDSFLTVNSLMWQVIKQLTKIKKQDLDKFGLTCSQFEILSAIYHFSVNDEEIIQIDLSERTQIDPMTTSTILRNLQRKGFITRTRSPVNTRTIIVRITPLGEELYRKALSKVGKTSKLIYQNIDKKLLVSQLIILSDKLNKLNF</sequence>
<gene>
    <name evidence="5" type="ORF">SAMN05444362_106147</name>
</gene>
<keyword evidence="1" id="KW-0805">Transcription regulation</keyword>
<dbReference type="GO" id="GO:0003677">
    <property type="term" value="F:DNA binding"/>
    <property type="evidence" value="ECO:0007669"/>
    <property type="project" value="UniProtKB-KW"/>
</dbReference>
<keyword evidence="2 5" id="KW-0238">DNA-binding</keyword>
<dbReference type="GO" id="GO:0003700">
    <property type="term" value="F:DNA-binding transcription factor activity"/>
    <property type="evidence" value="ECO:0007669"/>
    <property type="project" value="InterPro"/>
</dbReference>
<organism evidence="5 6">
    <name type="scientific">Dysgonomonas macrotermitis</name>
    <dbReference type="NCBI Taxonomy" id="1346286"/>
    <lineage>
        <taxon>Bacteria</taxon>
        <taxon>Pseudomonadati</taxon>
        <taxon>Bacteroidota</taxon>
        <taxon>Bacteroidia</taxon>
        <taxon>Bacteroidales</taxon>
        <taxon>Dysgonomonadaceae</taxon>
        <taxon>Dysgonomonas</taxon>
    </lineage>
</organism>
<keyword evidence="6" id="KW-1185">Reference proteome</keyword>
<dbReference type="STRING" id="1346286.SAMN05444362_106147"/>
<dbReference type="InterPro" id="IPR039422">
    <property type="entry name" value="MarR/SlyA-like"/>
</dbReference>